<keyword evidence="2" id="KW-0472">Membrane</keyword>
<feature type="transmembrane region" description="Helical" evidence="2">
    <location>
        <begin position="198"/>
        <end position="218"/>
    </location>
</feature>
<dbReference type="AlphaFoldDB" id="A0A8J3I935"/>
<evidence type="ECO:0000256" key="2">
    <source>
        <dbReference type="SAM" id="Phobius"/>
    </source>
</evidence>
<feature type="compositionally biased region" description="Polar residues" evidence="1">
    <location>
        <begin position="440"/>
        <end position="455"/>
    </location>
</feature>
<dbReference type="Proteomes" id="UP000612362">
    <property type="component" value="Unassembled WGS sequence"/>
</dbReference>
<dbReference type="RefSeq" id="WP_220199847.1">
    <property type="nucleotide sequence ID" value="NZ_BNJF01000009.1"/>
</dbReference>
<feature type="transmembrane region" description="Helical" evidence="2">
    <location>
        <begin position="62"/>
        <end position="83"/>
    </location>
</feature>
<evidence type="ECO:0000313" key="4">
    <source>
        <dbReference type="Proteomes" id="UP000612362"/>
    </source>
</evidence>
<keyword evidence="2" id="KW-1133">Transmembrane helix</keyword>
<reference evidence="3" key="1">
    <citation type="submission" date="2020-10" db="EMBL/GenBank/DDBJ databases">
        <title>Taxonomic study of unclassified bacteria belonging to the class Ktedonobacteria.</title>
        <authorList>
            <person name="Yabe S."/>
            <person name="Wang C.M."/>
            <person name="Zheng Y."/>
            <person name="Sakai Y."/>
            <person name="Cavaletti L."/>
            <person name="Monciardini P."/>
            <person name="Donadio S."/>
        </authorList>
    </citation>
    <scope>NUCLEOTIDE SEQUENCE</scope>
    <source>
        <strain evidence="3">SOSP1-1</strain>
    </source>
</reference>
<evidence type="ECO:0008006" key="5">
    <source>
        <dbReference type="Google" id="ProtNLM"/>
    </source>
</evidence>
<organism evidence="3 4">
    <name type="scientific">Ktedonospora formicarum</name>
    <dbReference type="NCBI Taxonomy" id="2778364"/>
    <lineage>
        <taxon>Bacteria</taxon>
        <taxon>Bacillati</taxon>
        <taxon>Chloroflexota</taxon>
        <taxon>Ktedonobacteria</taxon>
        <taxon>Ktedonobacterales</taxon>
        <taxon>Ktedonobacteraceae</taxon>
        <taxon>Ktedonospora</taxon>
    </lineage>
</organism>
<feature type="transmembrane region" description="Helical" evidence="2">
    <location>
        <begin position="114"/>
        <end position="133"/>
    </location>
</feature>
<protein>
    <recommendedName>
        <fullName evidence="5">HAMP domain-containing protein</fullName>
    </recommendedName>
</protein>
<sequence>MDEHVTHHPSASSDAWSHAMLGEQNFWSAKGFLAWWYRVSAPPPAPLGATFQQRDLVRRGRIASAILLFLAAILLLVAPLGWFGPNKQILYTALIVWATIAVCVVLNRRKHVNLVGCLLCLAVNTGMYVSILRAPGGLGVDDKDILYLLVFSELLLGAILPASWIVIPLVVNLAFSVCALTLLPHTPALTGLLQSSQFLIVFRVFQMHLLITGVLWILNIHARESVQRANQAEEVARLQRDMGHLATARVQEAEQLTQAVEGLVQTLTQVMRGSLQARVPNQHGGSFWALGALLNSLLTRYQRAVMDAREVQLLRLTVHQHKTTHQIASQLTREQALVQEAIVEALREQCPLRLPEEVVLLEPFLHPLLGCRIVSPSVAMPTTWTESPLPAGNVTASIPPEVSFLSPSMPVREAPLHMQETLVLGARPLMESETPLRPFTPTQHQFMVSPTSFKGTNGDHA</sequence>
<gene>
    <name evidence="3" type="ORF">KSX_90640</name>
</gene>
<evidence type="ECO:0000313" key="3">
    <source>
        <dbReference type="EMBL" id="GHO50901.1"/>
    </source>
</evidence>
<feature type="region of interest" description="Disordered" evidence="1">
    <location>
        <begin position="438"/>
        <end position="461"/>
    </location>
</feature>
<feature type="transmembrane region" description="Helical" evidence="2">
    <location>
        <begin position="169"/>
        <end position="186"/>
    </location>
</feature>
<evidence type="ECO:0000256" key="1">
    <source>
        <dbReference type="SAM" id="MobiDB-lite"/>
    </source>
</evidence>
<feature type="transmembrane region" description="Helical" evidence="2">
    <location>
        <begin position="145"/>
        <end position="162"/>
    </location>
</feature>
<accession>A0A8J3I935</accession>
<name>A0A8J3I935_9CHLR</name>
<comment type="caution">
    <text evidence="3">The sequence shown here is derived from an EMBL/GenBank/DDBJ whole genome shotgun (WGS) entry which is preliminary data.</text>
</comment>
<keyword evidence="2" id="KW-0812">Transmembrane</keyword>
<keyword evidence="4" id="KW-1185">Reference proteome</keyword>
<proteinExistence type="predicted"/>
<feature type="transmembrane region" description="Helical" evidence="2">
    <location>
        <begin position="89"/>
        <end position="107"/>
    </location>
</feature>
<dbReference type="EMBL" id="BNJF01000009">
    <property type="protein sequence ID" value="GHO50901.1"/>
    <property type="molecule type" value="Genomic_DNA"/>
</dbReference>